<dbReference type="InterPro" id="IPR004360">
    <property type="entry name" value="Glyas_Fos-R_dOase_dom"/>
</dbReference>
<dbReference type="OrthoDB" id="317332at2"/>
<keyword evidence="1" id="KW-0479">Metal-binding</keyword>
<accession>A0A1C4Z3D9</accession>
<proteinExistence type="predicted"/>
<gene>
    <name evidence="3" type="ORF">GA0070564_10534</name>
</gene>
<dbReference type="EMBL" id="FMCX01000005">
    <property type="protein sequence ID" value="SCF27480.1"/>
    <property type="molecule type" value="Genomic_DNA"/>
</dbReference>
<dbReference type="InterPro" id="IPR051785">
    <property type="entry name" value="MMCE/EMCE_epimerase"/>
</dbReference>
<dbReference type="InterPro" id="IPR029068">
    <property type="entry name" value="Glyas_Bleomycin-R_OHBP_Dase"/>
</dbReference>
<dbReference type="InterPro" id="IPR037523">
    <property type="entry name" value="VOC_core"/>
</dbReference>
<dbReference type="GO" id="GO:0046872">
    <property type="term" value="F:metal ion binding"/>
    <property type="evidence" value="ECO:0007669"/>
    <property type="project" value="UniProtKB-KW"/>
</dbReference>
<evidence type="ECO:0000256" key="1">
    <source>
        <dbReference type="ARBA" id="ARBA00022723"/>
    </source>
</evidence>
<dbReference type="AlphaFoldDB" id="A0A1C4Z3D9"/>
<dbReference type="Gene3D" id="3.10.180.10">
    <property type="entry name" value="2,3-Dihydroxybiphenyl 1,2-Dioxygenase, domain 1"/>
    <property type="match status" value="1"/>
</dbReference>
<dbReference type="Pfam" id="PF00903">
    <property type="entry name" value="Glyoxalase"/>
    <property type="match status" value="1"/>
</dbReference>
<dbReference type="Proteomes" id="UP000199504">
    <property type="component" value="Unassembled WGS sequence"/>
</dbReference>
<evidence type="ECO:0000259" key="2">
    <source>
        <dbReference type="PROSITE" id="PS51819"/>
    </source>
</evidence>
<protein>
    <recommendedName>
        <fullName evidence="2">VOC domain-containing protein</fullName>
    </recommendedName>
</protein>
<sequence>MPSNDSPGFTLSLHNITITVSDIDAAVRWWNDVFGLRETARSRFDAINADVAYVEGAGFRLELLQPANGYRVPDMFLDPPEHIRPIGNKALVLRVDDLARATDRFRELGVTIVWDQMDLGDGSRSTAIRDTDGNFINVFQTGASPVG</sequence>
<keyword evidence="4" id="KW-1185">Reference proteome</keyword>
<dbReference type="PANTHER" id="PTHR43048:SF3">
    <property type="entry name" value="METHYLMALONYL-COA EPIMERASE, MITOCHONDRIAL"/>
    <property type="match status" value="1"/>
</dbReference>
<dbReference type="SUPFAM" id="SSF54593">
    <property type="entry name" value="Glyoxalase/Bleomycin resistance protein/Dihydroxybiphenyl dioxygenase"/>
    <property type="match status" value="1"/>
</dbReference>
<dbReference type="PROSITE" id="PS51819">
    <property type="entry name" value="VOC"/>
    <property type="match status" value="1"/>
</dbReference>
<dbReference type="PANTHER" id="PTHR43048">
    <property type="entry name" value="METHYLMALONYL-COA EPIMERASE"/>
    <property type="match status" value="1"/>
</dbReference>
<organism evidence="3 4">
    <name type="scientific">Micromonospora mirobrigensis</name>
    <dbReference type="NCBI Taxonomy" id="262898"/>
    <lineage>
        <taxon>Bacteria</taxon>
        <taxon>Bacillati</taxon>
        <taxon>Actinomycetota</taxon>
        <taxon>Actinomycetes</taxon>
        <taxon>Micromonosporales</taxon>
        <taxon>Micromonosporaceae</taxon>
        <taxon>Micromonospora</taxon>
    </lineage>
</organism>
<evidence type="ECO:0000313" key="3">
    <source>
        <dbReference type="EMBL" id="SCF27480.1"/>
    </source>
</evidence>
<reference evidence="4" key="1">
    <citation type="submission" date="2016-06" db="EMBL/GenBank/DDBJ databases">
        <authorList>
            <person name="Varghese N."/>
            <person name="Submissions Spin"/>
        </authorList>
    </citation>
    <scope>NUCLEOTIDE SEQUENCE [LARGE SCALE GENOMIC DNA]</scope>
    <source>
        <strain evidence="4">DSM 44830</strain>
    </source>
</reference>
<dbReference type="GO" id="GO:0046491">
    <property type="term" value="P:L-methylmalonyl-CoA metabolic process"/>
    <property type="evidence" value="ECO:0007669"/>
    <property type="project" value="TreeGrafter"/>
</dbReference>
<evidence type="ECO:0000313" key="4">
    <source>
        <dbReference type="Proteomes" id="UP000199504"/>
    </source>
</evidence>
<dbReference type="RefSeq" id="WP_091609737.1">
    <property type="nucleotide sequence ID" value="NZ_FMCX01000005.1"/>
</dbReference>
<dbReference type="STRING" id="262898.GA0070564_10534"/>
<name>A0A1C4Z3D9_9ACTN</name>
<feature type="domain" description="VOC" evidence="2">
    <location>
        <begin position="12"/>
        <end position="141"/>
    </location>
</feature>
<dbReference type="GO" id="GO:0004493">
    <property type="term" value="F:methylmalonyl-CoA epimerase activity"/>
    <property type="evidence" value="ECO:0007669"/>
    <property type="project" value="TreeGrafter"/>
</dbReference>